<reference evidence="9" key="1">
    <citation type="submission" date="2025-08" db="UniProtKB">
        <authorList>
            <consortium name="Ensembl"/>
        </authorList>
    </citation>
    <scope>IDENTIFICATION</scope>
</reference>
<keyword evidence="3" id="KW-0677">Repeat</keyword>
<feature type="transmembrane region" description="Helical" evidence="7">
    <location>
        <begin position="79"/>
        <end position="100"/>
    </location>
</feature>
<dbReference type="GO" id="GO:0000977">
    <property type="term" value="F:RNA polymerase II transcription regulatory region sequence-specific DNA binding"/>
    <property type="evidence" value="ECO:0007669"/>
    <property type="project" value="TreeGrafter"/>
</dbReference>
<feature type="domain" description="NF-X1-type" evidence="8">
    <location>
        <begin position="364"/>
        <end position="383"/>
    </location>
</feature>
<evidence type="ECO:0000256" key="6">
    <source>
        <dbReference type="SAM" id="MobiDB-lite"/>
    </source>
</evidence>
<name>A0A3Q2Y7J8_HIPCM</name>
<feature type="domain" description="NF-X1-type" evidence="8">
    <location>
        <begin position="534"/>
        <end position="552"/>
    </location>
</feature>
<dbReference type="Pfam" id="PF01422">
    <property type="entry name" value="zf-NF-X1"/>
    <property type="match status" value="7"/>
</dbReference>
<evidence type="ECO:0000256" key="1">
    <source>
        <dbReference type="ARBA" id="ARBA00007269"/>
    </source>
</evidence>
<feature type="domain" description="NF-X1-type" evidence="8">
    <location>
        <begin position="259"/>
        <end position="278"/>
    </location>
</feature>
<reference evidence="9" key="2">
    <citation type="submission" date="2025-09" db="UniProtKB">
        <authorList>
            <consortium name="Ensembl"/>
        </authorList>
    </citation>
    <scope>IDENTIFICATION</scope>
</reference>
<feature type="compositionally biased region" description="Gly residues" evidence="6">
    <location>
        <begin position="29"/>
        <end position="49"/>
    </location>
</feature>
<keyword evidence="5" id="KW-0862">Zinc</keyword>
<feature type="compositionally biased region" description="Basic residues" evidence="6">
    <location>
        <begin position="682"/>
        <end position="693"/>
    </location>
</feature>
<evidence type="ECO:0000256" key="3">
    <source>
        <dbReference type="ARBA" id="ARBA00022737"/>
    </source>
</evidence>
<feature type="domain" description="NF-X1-type" evidence="8">
    <location>
        <begin position="501"/>
        <end position="524"/>
    </location>
</feature>
<keyword evidence="2" id="KW-0479">Metal-binding</keyword>
<dbReference type="InterPro" id="IPR034078">
    <property type="entry name" value="NFX1_fam"/>
</dbReference>
<comment type="similarity">
    <text evidence="1">Belongs to the NFX1 family.</text>
</comment>
<dbReference type="GO" id="GO:0005634">
    <property type="term" value="C:nucleus"/>
    <property type="evidence" value="ECO:0007669"/>
    <property type="project" value="InterPro"/>
</dbReference>
<dbReference type="AlphaFoldDB" id="A0A3Q2Y7J8"/>
<dbReference type="SMART" id="SM00438">
    <property type="entry name" value="ZnF_NFX"/>
    <property type="match status" value="7"/>
</dbReference>
<dbReference type="CDD" id="cd06008">
    <property type="entry name" value="NF-X1-zinc-finger"/>
    <property type="match status" value="4"/>
</dbReference>
<keyword evidence="4" id="KW-0863">Zinc-finger</keyword>
<keyword evidence="10" id="KW-1185">Reference proteome</keyword>
<evidence type="ECO:0000256" key="2">
    <source>
        <dbReference type="ARBA" id="ARBA00022723"/>
    </source>
</evidence>
<feature type="region of interest" description="Disordered" evidence="6">
    <location>
        <begin position="665"/>
        <end position="702"/>
    </location>
</feature>
<feature type="compositionally biased region" description="Basic and acidic residues" evidence="6">
    <location>
        <begin position="665"/>
        <end position="681"/>
    </location>
</feature>
<dbReference type="Ensembl" id="ENSHCOT00000027157.1">
    <property type="protein sequence ID" value="ENSHCOP00000013038.1"/>
    <property type="gene ID" value="ENSHCOG00000016243.1"/>
</dbReference>
<evidence type="ECO:0000313" key="10">
    <source>
        <dbReference type="Proteomes" id="UP000264820"/>
    </source>
</evidence>
<feature type="region of interest" description="Disordered" evidence="6">
    <location>
        <begin position="1"/>
        <end position="61"/>
    </location>
</feature>
<dbReference type="GO" id="GO:0000981">
    <property type="term" value="F:DNA-binding transcription factor activity, RNA polymerase II-specific"/>
    <property type="evidence" value="ECO:0007669"/>
    <property type="project" value="TreeGrafter"/>
</dbReference>
<dbReference type="PANTHER" id="PTHR12360">
    <property type="entry name" value="NUCLEAR TRANSCRIPTION FACTOR, X-BOX BINDING 1 NFX1"/>
    <property type="match status" value="1"/>
</dbReference>
<protein>
    <submittedName>
        <fullName evidence="9">Nuclear transcription factor, X-box binding like 1</fullName>
    </submittedName>
</protein>
<feature type="domain" description="NF-X1-type" evidence="8">
    <location>
        <begin position="312"/>
        <end position="331"/>
    </location>
</feature>
<keyword evidence="7" id="KW-0472">Membrane</keyword>
<evidence type="ECO:0000256" key="5">
    <source>
        <dbReference type="ARBA" id="ARBA00022833"/>
    </source>
</evidence>
<dbReference type="GO" id="GO:0008270">
    <property type="term" value="F:zinc ion binding"/>
    <property type="evidence" value="ECO:0007669"/>
    <property type="project" value="UniProtKB-KW"/>
</dbReference>
<evidence type="ECO:0000256" key="4">
    <source>
        <dbReference type="ARBA" id="ARBA00022771"/>
    </source>
</evidence>
<feature type="compositionally biased region" description="Basic and acidic residues" evidence="6">
    <location>
        <begin position="14"/>
        <end position="27"/>
    </location>
</feature>
<accession>A0A3Q2Y7J8</accession>
<dbReference type="STRING" id="109280.ENSHCOP00000013038"/>
<evidence type="ECO:0000256" key="7">
    <source>
        <dbReference type="SAM" id="Phobius"/>
    </source>
</evidence>
<keyword evidence="7" id="KW-0812">Transmembrane</keyword>
<keyword evidence="7" id="KW-1133">Transmembrane helix</keyword>
<feature type="domain" description="NF-X1-type" evidence="8">
    <location>
        <begin position="391"/>
        <end position="410"/>
    </location>
</feature>
<organism evidence="9 10">
    <name type="scientific">Hippocampus comes</name>
    <name type="common">Tiger tail seahorse</name>
    <dbReference type="NCBI Taxonomy" id="109280"/>
    <lineage>
        <taxon>Eukaryota</taxon>
        <taxon>Metazoa</taxon>
        <taxon>Chordata</taxon>
        <taxon>Craniata</taxon>
        <taxon>Vertebrata</taxon>
        <taxon>Euteleostomi</taxon>
        <taxon>Actinopterygii</taxon>
        <taxon>Neopterygii</taxon>
        <taxon>Teleostei</taxon>
        <taxon>Neoteleostei</taxon>
        <taxon>Acanthomorphata</taxon>
        <taxon>Syngnathiaria</taxon>
        <taxon>Syngnathiformes</taxon>
        <taxon>Syngnathoidei</taxon>
        <taxon>Syngnathidae</taxon>
        <taxon>Hippocampus</taxon>
    </lineage>
</organism>
<sequence>MEPAWRPQGRGRGRKSEAPAERVREKPGSGAGRGGSGTGRGGSGTGRGGNAKTMVPPDVGHGEDHTKIATFLISMQKNAVLYSGQYGIIIIIIFFSPQAWTCQQPCGKLLPCRQHTCSQPCHSGKHTWSNQWRLFLFPIQSAWVFVCVCARVFPLSQSQRFFFPLRPGHASSRVESCCHAANTRVPSRATLVNTHGVTSGVFFSFLYNRHGCLCVSVPECSPCPKVSVQKCMCGRQQSERPCAGPKWKCDRTCGATLSCGNHTCELVCHDGRCPPCPRSLSRSCPCGKASETLPCTEEVSLCGDTCERPLSCGKHTCSMRCHRGNCDTCRQEVEKECRCGKYRKLMACHKEYLCESKCSKSRSCQKHPCRRKCCPGNCPPCDQICARTLGCRNHKCPSVCHRGSCYPCPETVDVRCSCGAASLTVPCGRERSTKPPRCKELCRYLSGPWEQPSEPAFVTKALPCPPCQVPIPVYDIRVSEGPCCRQGRFSCKRPCGRPLRCGNHTCGRECHLLDDSNKCDDCEEGCSKPRPLLCPHACPLPCHSGDCPPCHQMIRQRCHCKMSAIYVDCMKMTMADEETKIALVSCTNQCPKEVNFCPSGCSSGSRRLTRNVCQVCHPGLRCPCRRIKKELACALSSSCVVECDHNCIEQQRKVSELKEAEQKVAEEEEQRRQQEELEAFTKRRGGRRAKKRGRRDEDDEEDGGWIGRWQRCAVLVSLGGAVLSLAAYFLLSATQDGEGTEPLGHVF</sequence>
<dbReference type="Proteomes" id="UP000264820">
    <property type="component" value="Unplaced"/>
</dbReference>
<evidence type="ECO:0000313" key="9">
    <source>
        <dbReference type="Ensembl" id="ENSHCOP00000013038.1"/>
    </source>
</evidence>
<dbReference type="InterPro" id="IPR000967">
    <property type="entry name" value="Znf_NFX1"/>
</dbReference>
<proteinExistence type="inferred from homology"/>
<evidence type="ECO:0000259" key="8">
    <source>
        <dbReference type="SMART" id="SM00438"/>
    </source>
</evidence>
<feature type="domain" description="NF-X1-type" evidence="8">
    <location>
        <begin position="112"/>
        <end position="131"/>
    </location>
</feature>
<dbReference type="GeneTree" id="ENSGT00940000157059"/>
<dbReference type="PANTHER" id="PTHR12360:SF1">
    <property type="entry name" value="NF-X1-TYPE ZINC FINGER PROTEIN NFXL1"/>
    <property type="match status" value="1"/>
</dbReference>